<reference evidence="2 3" key="1">
    <citation type="journal article" date="2015" name="Parasit. Vectors">
        <title>Draft genome of the scabies mite.</title>
        <authorList>
            <person name="Rider S.D.Jr."/>
            <person name="Morgan M.S."/>
            <person name="Arlian L.G."/>
        </authorList>
    </citation>
    <scope>NUCLEOTIDE SEQUENCE [LARGE SCALE GENOMIC DNA]</scope>
    <source>
        <strain evidence="2">Arlian Lab</strain>
    </source>
</reference>
<dbReference type="InterPro" id="IPR001254">
    <property type="entry name" value="Trypsin_dom"/>
</dbReference>
<dbReference type="GO" id="GO:0004252">
    <property type="term" value="F:serine-type endopeptidase activity"/>
    <property type="evidence" value="ECO:0007669"/>
    <property type="project" value="InterPro"/>
</dbReference>
<dbReference type="InterPro" id="IPR043504">
    <property type="entry name" value="Peptidase_S1_PA_chymotrypsin"/>
</dbReference>
<feature type="compositionally biased region" description="Acidic residues" evidence="1">
    <location>
        <begin position="16"/>
        <end position="26"/>
    </location>
</feature>
<dbReference type="CDD" id="cd00190">
    <property type="entry name" value="Tryp_SPc"/>
    <property type="match status" value="1"/>
</dbReference>
<dbReference type="EMBL" id="JXLN01012310">
    <property type="protein sequence ID" value="KPM08304.1"/>
    <property type="molecule type" value="Genomic_DNA"/>
</dbReference>
<keyword evidence="2" id="KW-0645">Protease</keyword>
<sequence length="338" mass="37217">MVKGRRPSTTPFPVQQEEEDEQEEEEPHLNRTGSITVPSCGKSRFFSIDRIVNGRTASPGQFPWQVFLRISSKAGDAVCGGSILNSRWILTAAHCISSEQTGDYSAESIEVIAGTLSRGGYGDFHKQSRYADCAFKHPGWRGVSSGFANDIALIRLPSSNPLKLNYERGGRVNGICLPVKKYPPFDYVGPARVAGWGLTKDRGVLARTLQYADVNMISDSQCRRYPYPVAIQNSMTCQGVDRSSPCQGDSGGPLIIRQGMNYVQFGLVSFGPGICNNGRIPNTVFTQIGSRKPSILSNIGISIYSFMKSIAIFALKTDNQFEKVLKAIRMRNSILEHY</sequence>
<dbReference type="GO" id="GO:0006508">
    <property type="term" value="P:proteolysis"/>
    <property type="evidence" value="ECO:0007669"/>
    <property type="project" value="UniProtKB-KW"/>
</dbReference>
<keyword evidence="2" id="KW-0378">Hydrolase</keyword>
<dbReference type="VEuPathDB" id="VectorBase:SSCA002493"/>
<dbReference type="SUPFAM" id="SSF50494">
    <property type="entry name" value="Trypsin-like serine proteases"/>
    <property type="match status" value="1"/>
</dbReference>
<dbReference type="Proteomes" id="UP000616769">
    <property type="component" value="Unassembled WGS sequence"/>
</dbReference>
<dbReference type="InterPro" id="IPR033116">
    <property type="entry name" value="TRYPSIN_SER"/>
</dbReference>
<dbReference type="PROSITE" id="PS00134">
    <property type="entry name" value="TRYPSIN_HIS"/>
    <property type="match status" value="1"/>
</dbReference>
<dbReference type="SMART" id="SM00020">
    <property type="entry name" value="Tryp_SPc"/>
    <property type="match status" value="1"/>
</dbReference>
<dbReference type="PRINTS" id="PR00722">
    <property type="entry name" value="CHYMOTRYPSIN"/>
</dbReference>
<dbReference type="InterPro" id="IPR009003">
    <property type="entry name" value="Peptidase_S1_PA"/>
</dbReference>
<dbReference type="FunFam" id="2.40.10.10:FF:000068">
    <property type="entry name" value="transmembrane protease serine 2"/>
    <property type="match status" value="1"/>
</dbReference>
<dbReference type="OrthoDB" id="5565075at2759"/>
<evidence type="ECO:0000256" key="1">
    <source>
        <dbReference type="SAM" id="MobiDB-lite"/>
    </source>
</evidence>
<dbReference type="PROSITE" id="PS50240">
    <property type="entry name" value="TRYPSIN_DOM"/>
    <property type="match status" value="1"/>
</dbReference>
<evidence type="ECO:0000313" key="3">
    <source>
        <dbReference type="Proteomes" id="UP000616769"/>
    </source>
</evidence>
<dbReference type="PROSITE" id="PS00135">
    <property type="entry name" value="TRYPSIN_SER"/>
    <property type="match status" value="1"/>
</dbReference>
<feature type="region of interest" description="Disordered" evidence="1">
    <location>
        <begin position="1"/>
        <end position="35"/>
    </location>
</feature>
<protein>
    <submittedName>
        <fullName evidence="2">Serine protease-like protein 8</fullName>
    </submittedName>
</protein>
<dbReference type="AlphaFoldDB" id="A0A132ABE6"/>
<dbReference type="PANTHER" id="PTHR24252:SF7">
    <property type="entry name" value="HYALIN"/>
    <property type="match status" value="1"/>
</dbReference>
<organism evidence="2 3">
    <name type="scientific">Sarcoptes scabiei</name>
    <name type="common">Itch mite</name>
    <name type="synonym">Acarus scabiei</name>
    <dbReference type="NCBI Taxonomy" id="52283"/>
    <lineage>
        <taxon>Eukaryota</taxon>
        <taxon>Metazoa</taxon>
        <taxon>Ecdysozoa</taxon>
        <taxon>Arthropoda</taxon>
        <taxon>Chelicerata</taxon>
        <taxon>Arachnida</taxon>
        <taxon>Acari</taxon>
        <taxon>Acariformes</taxon>
        <taxon>Sarcoptiformes</taxon>
        <taxon>Astigmata</taxon>
        <taxon>Psoroptidia</taxon>
        <taxon>Sarcoptoidea</taxon>
        <taxon>Sarcoptidae</taxon>
        <taxon>Sarcoptinae</taxon>
        <taxon>Sarcoptes</taxon>
    </lineage>
</organism>
<gene>
    <name evidence="2" type="ORF">QR98_0068200</name>
</gene>
<dbReference type="InterPro" id="IPR018114">
    <property type="entry name" value="TRYPSIN_HIS"/>
</dbReference>
<comment type="caution">
    <text evidence="2">The sequence shown here is derived from an EMBL/GenBank/DDBJ whole genome shotgun (WGS) entry which is preliminary data.</text>
</comment>
<dbReference type="PANTHER" id="PTHR24252">
    <property type="entry name" value="ACROSIN-RELATED"/>
    <property type="match status" value="1"/>
</dbReference>
<dbReference type="Gene3D" id="2.40.10.10">
    <property type="entry name" value="Trypsin-like serine proteases"/>
    <property type="match status" value="1"/>
</dbReference>
<name>A0A132ABE6_SARSC</name>
<dbReference type="InterPro" id="IPR001314">
    <property type="entry name" value="Peptidase_S1A"/>
</dbReference>
<dbReference type="Pfam" id="PF00089">
    <property type="entry name" value="Trypsin"/>
    <property type="match status" value="1"/>
</dbReference>
<evidence type="ECO:0000313" key="2">
    <source>
        <dbReference type="EMBL" id="KPM08304.1"/>
    </source>
</evidence>
<proteinExistence type="predicted"/>
<accession>A0A132ABE6</accession>